<dbReference type="Proteomes" id="UP001056937">
    <property type="component" value="Chromosome 1"/>
</dbReference>
<organism evidence="1 2">
    <name type="scientific">Sphingomonas morindae</name>
    <dbReference type="NCBI Taxonomy" id="1541170"/>
    <lineage>
        <taxon>Bacteria</taxon>
        <taxon>Pseudomonadati</taxon>
        <taxon>Pseudomonadota</taxon>
        <taxon>Alphaproteobacteria</taxon>
        <taxon>Sphingomonadales</taxon>
        <taxon>Sphingomonadaceae</taxon>
        <taxon>Sphingomonas</taxon>
    </lineage>
</organism>
<evidence type="ECO:0008006" key="3">
    <source>
        <dbReference type="Google" id="ProtNLM"/>
    </source>
</evidence>
<name>A0ABY4XB76_9SPHN</name>
<dbReference type="EMBL" id="CP084930">
    <property type="protein sequence ID" value="USI74145.1"/>
    <property type="molecule type" value="Genomic_DNA"/>
</dbReference>
<protein>
    <recommendedName>
        <fullName evidence="3">Glycosyltransferase</fullName>
    </recommendedName>
</protein>
<keyword evidence="2" id="KW-1185">Reference proteome</keyword>
<sequence length="312" mass="33585">MIARLFRAVEARRHRWTARRVLAAPPIAARDDGVLLFSMIGTRVVLPYLVAVKSLHAALGRGRVVLLDDGSLTAADRALLDRQCGGAEIVPIAAVARGACPQGGCWERLLALLGRTGDHYVVQLDSDTVTLGPVPEVAAAIAANRSFTLLGDAGVERHGLLDLPGFLAAYHPQGGVDPRGPAHVQRAIESNWDRLPDWRDARYVRGCAGFAGFARGGFGAEAAERFSRAAEAVVGAASWARWGSEQVASNFLIANSADPVLLPYARYSNYWAEPVAPDARFLHFVGTHRYARGEYRRRTAAAIAALSCSPER</sequence>
<reference evidence="1" key="1">
    <citation type="journal article" date="2022" name="Toxins">
        <title>Genomic Analysis of Sphingopyxis sp. USTB-05 for Biodegrading Cyanobacterial Hepatotoxins.</title>
        <authorList>
            <person name="Liu C."/>
            <person name="Xu Q."/>
            <person name="Zhao Z."/>
            <person name="Zhang H."/>
            <person name="Liu X."/>
            <person name="Yin C."/>
            <person name="Liu Y."/>
            <person name="Yan H."/>
        </authorList>
    </citation>
    <scope>NUCLEOTIDE SEQUENCE</scope>
    <source>
        <strain evidence="1">NBD5</strain>
    </source>
</reference>
<dbReference type="RefSeq" id="WP_252167951.1">
    <property type="nucleotide sequence ID" value="NZ_CP084930.1"/>
</dbReference>
<proteinExistence type="predicted"/>
<accession>A0ABY4XB76</accession>
<gene>
    <name evidence="1" type="ORF">LHA26_06735</name>
</gene>
<evidence type="ECO:0000313" key="2">
    <source>
        <dbReference type="Proteomes" id="UP001056937"/>
    </source>
</evidence>
<evidence type="ECO:0000313" key="1">
    <source>
        <dbReference type="EMBL" id="USI74145.1"/>
    </source>
</evidence>